<dbReference type="EMBL" id="RJVU01030023">
    <property type="protein sequence ID" value="ROL48452.1"/>
    <property type="molecule type" value="Genomic_DNA"/>
</dbReference>
<proteinExistence type="predicted"/>
<name>A0A3N0YQG2_ANAGA</name>
<evidence type="ECO:0000313" key="3">
    <source>
        <dbReference type="Proteomes" id="UP000281406"/>
    </source>
</evidence>
<dbReference type="Gene3D" id="3.40.50.1820">
    <property type="entry name" value="alpha/beta hydrolase"/>
    <property type="match status" value="1"/>
</dbReference>
<protein>
    <submittedName>
        <fullName evidence="2">Gastric triacylglycerol lipase</fullName>
    </submittedName>
</protein>
<dbReference type="Proteomes" id="UP000281406">
    <property type="component" value="Unassembled WGS sequence"/>
</dbReference>
<organism evidence="2 3">
    <name type="scientific">Anabarilius grahami</name>
    <name type="common">Kanglang fish</name>
    <name type="synonym">Barilius grahami</name>
    <dbReference type="NCBI Taxonomy" id="495550"/>
    <lineage>
        <taxon>Eukaryota</taxon>
        <taxon>Metazoa</taxon>
        <taxon>Chordata</taxon>
        <taxon>Craniata</taxon>
        <taxon>Vertebrata</taxon>
        <taxon>Euteleostomi</taxon>
        <taxon>Actinopterygii</taxon>
        <taxon>Neopterygii</taxon>
        <taxon>Teleostei</taxon>
        <taxon>Ostariophysi</taxon>
        <taxon>Cypriniformes</taxon>
        <taxon>Xenocyprididae</taxon>
        <taxon>Xenocypridinae</taxon>
        <taxon>Xenocypridinae incertae sedis</taxon>
        <taxon>Anabarilius</taxon>
    </lineage>
</organism>
<dbReference type="Pfam" id="PF04083">
    <property type="entry name" value="Abhydro_lipase"/>
    <property type="match status" value="1"/>
</dbReference>
<reference evidence="2 3" key="1">
    <citation type="submission" date="2018-10" db="EMBL/GenBank/DDBJ databases">
        <title>Genome assembly for a Yunnan-Guizhou Plateau 3E fish, Anabarilius grahami (Regan), and its evolutionary and genetic applications.</title>
        <authorList>
            <person name="Jiang W."/>
        </authorList>
    </citation>
    <scope>NUCLEOTIDE SEQUENCE [LARGE SCALE GENOMIC DNA]</scope>
    <source>
        <strain evidence="2">AG-KIZ</strain>
        <tissue evidence="2">Muscle</tissue>
    </source>
</reference>
<dbReference type="AlphaFoldDB" id="A0A3N0YQG2"/>
<dbReference type="PANTHER" id="PTHR11005">
    <property type="entry name" value="LYSOSOMAL ACID LIPASE-RELATED"/>
    <property type="match status" value="1"/>
</dbReference>
<keyword evidence="3" id="KW-1185">Reference proteome</keyword>
<evidence type="ECO:0000313" key="2">
    <source>
        <dbReference type="EMBL" id="ROL48452.1"/>
    </source>
</evidence>
<dbReference type="InterPro" id="IPR006693">
    <property type="entry name" value="AB_hydrolase_lipase"/>
</dbReference>
<comment type="caution">
    <text evidence="2">The sequence shown here is derived from an EMBL/GenBank/DDBJ whole genome shotgun (WGS) entry which is preliminary data.</text>
</comment>
<feature type="domain" description="Partial AB-hydrolase lipase" evidence="1">
    <location>
        <begin position="9"/>
        <end position="52"/>
    </location>
</feature>
<evidence type="ECO:0000259" key="1">
    <source>
        <dbReference type="Pfam" id="PF04083"/>
    </source>
</evidence>
<sequence>MNILDDMGSEIIRHWGYPAEEFEVVTEDGYILSVNRIPHGVKNKDGQVHRKTQYIRPRQKQNKTHENLSFQRFNNHKVWFGRNKSDVTLIHRVRTEYVGISGKQLTL</sequence>
<dbReference type="InterPro" id="IPR029058">
    <property type="entry name" value="AB_hydrolase_fold"/>
</dbReference>
<gene>
    <name evidence="2" type="ORF">DPX16_22777</name>
</gene>
<accession>A0A3N0YQG2</accession>
<dbReference type="OrthoDB" id="9974421at2759"/>
<dbReference type="GO" id="GO:0006629">
    <property type="term" value="P:lipid metabolic process"/>
    <property type="evidence" value="ECO:0007669"/>
    <property type="project" value="InterPro"/>
</dbReference>